<name>A0A9J5ZPR6_SOLCO</name>
<dbReference type="AlphaFoldDB" id="A0A9J5ZPR6"/>
<evidence type="ECO:0000313" key="1">
    <source>
        <dbReference type="EMBL" id="KAG5614169.1"/>
    </source>
</evidence>
<keyword evidence="2" id="KW-1185">Reference proteome</keyword>
<dbReference type="Proteomes" id="UP000824120">
    <property type="component" value="Chromosome 3"/>
</dbReference>
<comment type="caution">
    <text evidence="1">The sequence shown here is derived from an EMBL/GenBank/DDBJ whole genome shotgun (WGS) entry which is preliminary data.</text>
</comment>
<proteinExistence type="predicted"/>
<accession>A0A9J5ZPR6</accession>
<reference evidence="1 2" key="1">
    <citation type="submission" date="2020-09" db="EMBL/GenBank/DDBJ databases">
        <title>De no assembly of potato wild relative species, Solanum commersonii.</title>
        <authorList>
            <person name="Cho K."/>
        </authorList>
    </citation>
    <scope>NUCLEOTIDE SEQUENCE [LARGE SCALE GENOMIC DNA]</scope>
    <source>
        <strain evidence="1">LZ3.2</strain>
        <tissue evidence="1">Leaf</tissue>
    </source>
</reference>
<dbReference type="EMBL" id="JACXVP010000003">
    <property type="protein sequence ID" value="KAG5614169.1"/>
    <property type="molecule type" value="Genomic_DNA"/>
</dbReference>
<evidence type="ECO:0000313" key="2">
    <source>
        <dbReference type="Proteomes" id="UP000824120"/>
    </source>
</evidence>
<protein>
    <submittedName>
        <fullName evidence="1">Uncharacterized protein</fullName>
    </submittedName>
</protein>
<sequence>MMFKLKIELMENYSKPMKRMNASEFYVKNHPTKAPHIQCVFKHVRYIYMLAFAEYLSYGQGIPASNFDASFLRSRSRYTSLKLWPTKE</sequence>
<organism evidence="1 2">
    <name type="scientific">Solanum commersonii</name>
    <name type="common">Commerson's wild potato</name>
    <name type="synonym">Commerson's nightshade</name>
    <dbReference type="NCBI Taxonomy" id="4109"/>
    <lineage>
        <taxon>Eukaryota</taxon>
        <taxon>Viridiplantae</taxon>
        <taxon>Streptophyta</taxon>
        <taxon>Embryophyta</taxon>
        <taxon>Tracheophyta</taxon>
        <taxon>Spermatophyta</taxon>
        <taxon>Magnoliopsida</taxon>
        <taxon>eudicotyledons</taxon>
        <taxon>Gunneridae</taxon>
        <taxon>Pentapetalae</taxon>
        <taxon>asterids</taxon>
        <taxon>lamiids</taxon>
        <taxon>Solanales</taxon>
        <taxon>Solanaceae</taxon>
        <taxon>Solanoideae</taxon>
        <taxon>Solaneae</taxon>
        <taxon>Solanum</taxon>
    </lineage>
</organism>
<gene>
    <name evidence="1" type="ORF">H5410_013993</name>
</gene>